<dbReference type="Pfam" id="PF00027">
    <property type="entry name" value="cNMP_binding"/>
    <property type="match status" value="1"/>
</dbReference>
<protein>
    <recommendedName>
        <fullName evidence="1">Cyclic nucleotide-binding domain-containing protein</fullName>
    </recommendedName>
</protein>
<dbReference type="AlphaFoldDB" id="A0A5J4P820"/>
<evidence type="ECO:0000313" key="2">
    <source>
        <dbReference type="EMBL" id="KAA6305627.1"/>
    </source>
</evidence>
<evidence type="ECO:0000259" key="1">
    <source>
        <dbReference type="PROSITE" id="PS50042"/>
    </source>
</evidence>
<feature type="non-terminal residue" evidence="2">
    <location>
        <position position="121"/>
    </location>
</feature>
<dbReference type="InterPro" id="IPR014710">
    <property type="entry name" value="RmlC-like_jellyroll"/>
</dbReference>
<accession>A0A5J4P820</accession>
<dbReference type="InterPro" id="IPR018490">
    <property type="entry name" value="cNMP-bd_dom_sf"/>
</dbReference>
<proteinExistence type="predicted"/>
<sequence length="121" mass="13828">MAKMNLSDVVVSDYIADMWNPLSSEQKEFLKNDCFLRECKKNEIIYCENEAPRHLMCLLKGKVKIFKDGVGGRSQIIRMIKPVEYFGYRAHFANEKYVTAAATMEASLLCLIPMDIIATLV</sequence>
<dbReference type="Gene3D" id="2.60.120.10">
    <property type="entry name" value="Jelly Rolls"/>
    <property type="match status" value="1"/>
</dbReference>
<comment type="caution">
    <text evidence="2">The sequence shown here is derived from an EMBL/GenBank/DDBJ whole genome shotgun (WGS) entry which is preliminary data.</text>
</comment>
<dbReference type="CDD" id="cd00038">
    <property type="entry name" value="CAP_ED"/>
    <property type="match status" value="1"/>
</dbReference>
<dbReference type="SUPFAM" id="SSF51206">
    <property type="entry name" value="cAMP-binding domain-like"/>
    <property type="match status" value="1"/>
</dbReference>
<feature type="domain" description="Cyclic nucleotide-binding" evidence="1">
    <location>
        <begin position="18"/>
        <end position="106"/>
    </location>
</feature>
<reference evidence="2" key="1">
    <citation type="submission" date="2019-03" db="EMBL/GenBank/DDBJ databases">
        <title>Single cell metagenomics reveals metabolic interactions within the superorganism composed of flagellate Streblomastix strix and complex community of Bacteroidetes bacteria on its surface.</title>
        <authorList>
            <person name="Treitli S.C."/>
            <person name="Kolisko M."/>
            <person name="Husnik F."/>
            <person name="Keeling P."/>
            <person name="Hampl V."/>
        </authorList>
    </citation>
    <scope>NUCLEOTIDE SEQUENCE</scope>
    <source>
        <strain evidence="2">STM</strain>
    </source>
</reference>
<gene>
    <name evidence="2" type="ORF">EZS27_042719</name>
</gene>
<dbReference type="InterPro" id="IPR000595">
    <property type="entry name" value="cNMP-bd_dom"/>
</dbReference>
<dbReference type="EMBL" id="SNRY01010546">
    <property type="protein sequence ID" value="KAA6305627.1"/>
    <property type="molecule type" value="Genomic_DNA"/>
</dbReference>
<dbReference type="PROSITE" id="PS50042">
    <property type="entry name" value="CNMP_BINDING_3"/>
    <property type="match status" value="1"/>
</dbReference>
<organism evidence="2">
    <name type="scientific">termite gut metagenome</name>
    <dbReference type="NCBI Taxonomy" id="433724"/>
    <lineage>
        <taxon>unclassified sequences</taxon>
        <taxon>metagenomes</taxon>
        <taxon>organismal metagenomes</taxon>
    </lineage>
</organism>
<name>A0A5J4P820_9ZZZZ</name>